<keyword evidence="3" id="KW-1185">Reference proteome</keyword>
<reference evidence="2 3" key="1">
    <citation type="submission" date="2020-01" db="EMBL/GenBank/DDBJ databases">
        <title>Identification and distribution of gene clusters putatively required for synthesis of sphingolipid metabolism inhibitors in phylogenetically diverse species of the filamentous fungus Fusarium.</title>
        <authorList>
            <person name="Kim H.-S."/>
            <person name="Busman M."/>
            <person name="Brown D.W."/>
            <person name="Divon H."/>
            <person name="Uhlig S."/>
            <person name="Proctor R.H."/>
        </authorList>
    </citation>
    <scope>NUCLEOTIDE SEQUENCE [LARGE SCALE GENOMIC DNA]</scope>
    <source>
        <strain evidence="2 3">NRRL 20459</strain>
    </source>
</reference>
<gene>
    <name evidence="2" type="ORF">FALBO_7167</name>
</gene>
<name>A0A8H4P861_9HYPO</name>
<comment type="caution">
    <text evidence="2">The sequence shown here is derived from an EMBL/GenBank/DDBJ whole genome shotgun (WGS) entry which is preliminary data.</text>
</comment>
<dbReference type="EMBL" id="JAADYS010000949">
    <property type="protein sequence ID" value="KAF4465974.1"/>
    <property type="molecule type" value="Genomic_DNA"/>
</dbReference>
<evidence type="ECO:0000313" key="3">
    <source>
        <dbReference type="Proteomes" id="UP000554235"/>
    </source>
</evidence>
<keyword evidence="1" id="KW-0732">Signal</keyword>
<protein>
    <submittedName>
        <fullName evidence="2">Uncharacterized protein</fullName>
    </submittedName>
</protein>
<proteinExistence type="predicted"/>
<dbReference type="AlphaFoldDB" id="A0A8H4P861"/>
<dbReference type="Proteomes" id="UP000554235">
    <property type="component" value="Unassembled WGS sequence"/>
</dbReference>
<organism evidence="2 3">
    <name type="scientific">Fusarium albosuccineum</name>
    <dbReference type="NCBI Taxonomy" id="1237068"/>
    <lineage>
        <taxon>Eukaryota</taxon>
        <taxon>Fungi</taxon>
        <taxon>Dikarya</taxon>
        <taxon>Ascomycota</taxon>
        <taxon>Pezizomycotina</taxon>
        <taxon>Sordariomycetes</taxon>
        <taxon>Hypocreomycetidae</taxon>
        <taxon>Hypocreales</taxon>
        <taxon>Nectriaceae</taxon>
        <taxon>Fusarium</taxon>
        <taxon>Fusarium decemcellulare species complex</taxon>
    </lineage>
</organism>
<evidence type="ECO:0000256" key="1">
    <source>
        <dbReference type="SAM" id="SignalP"/>
    </source>
</evidence>
<evidence type="ECO:0000313" key="2">
    <source>
        <dbReference type="EMBL" id="KAF4465974.1"/>
    </source>
</evidence>
<sequence length="270" mass="29255">MRALPSVLLALGFLVPRVTADVEDDIAPYLALFFFIGYVHEWNADLSPSTIGGLNCRGTPRCNFDEFLDATTRSQGGYEGGVVPNLLSGASAKRNADSIRRAGMTRKIEFDPQKLIVGAPSDKKVIDDHIVYVLNAFKVDSESPGASRDMFDQAVDALRNIGEITAGYASTEHVRWWMSVGSAPPGTDFSTIELPTGGSESEGEGRAIVDVINMAKTWGYELPGDIAIRAIPVWKGGYTIPSLNLARGFGELRLAIRACRRGEDYPVTPT</sequence>
<accession>A0A8H4P861</accession>
<dbReference type="OrthoDB" id="10346523at2759"/>
<feature type="signal peptide" evidence="1">
    <location>
        <begin position="1"/>
        <end position="20"/>
    </location>
</feature>
<feature type="chain" id="PRO_5034455010" evidence="1">
    <location>
        <begin position="21"/>
        <end position="270"/>
    </location>
</feature>